<dbReference type="GO" id="GO:0005737">
    <property type="term" value="C:cytoplasm"/>
    <property type="evidence" value="ECO:0007669"/>
    <property type="project" value="TreeGrafter"/>
</dbReference>
<dbReference type="GO" id="GO:0016607">
    <property type="term" value="C:nuclear speck"/>
    <property type="evidence" value="ECO:0007669"/>
    <property type="project" value="TreeGrafter"/>
</dbReference>
<name>A0A484MLL3_9ASTE</name>
<protein>
    <submittedName>
        <fullName evidence="2">Uncharacterized protein</fullName>
    </submittedName>
</protein>
<organism evidence="2 3">
    <name type="scientific">Cuscuta campestris</name>
    <dbReference type="NCBI Taxonomy" id="132261"/>
    <lineage>
        <taxon>Eukaryota</taxon>
        <taxon>Viridiplantae</taxon>
        <taxon>Streptophyta</taxon>
        <taxon>Embryophyta</taxon>
        <taxon>Tracheophyta</taxon>
        <taxon>Spermatophyta</taxon>
        <taxon>Magnoliopsida</taxon>
        <taxon>eudicotyledons</taxon>
        <taxon>Gunneridae</taxon>
        <taxon>Pentapetalae</taxon>
        <taxon>asterids</taxon>
        <taxon>lamiids</taxon>
        <taxon>Solanales</taxon>
        <taxon>Convolvulaceae</taxon>
        <taxon>Cuscuteae</taxon>
        <taxon>Cuscuta</taxon>
        <taxon>Cuscuta subgen. Grammica</taxon>
        <taxon>Cuscuta sect. Cleistogrammica</taxon>
    </lineage>
</organism>
<proteinExistence type="predicted"/>
<feature type="compositionally biased region" description="Basic and acidic residues" evidence="1">
    <location>
        <begin position="1"/>
        <end position="16"/>
    </location>
</feature>
<dbReference type="EMBL" id="OOIL02003813">
    <property type="protein sequence ID" value="VFQ89377.1"/>
    <property type="molecule type" value="Genomic_DNA"/>
</dbReference>
<evidence type="ECO:0000313" key="3">
    <source>
        <dbReference type="Proteomes" id="UP000595140"/>
    </source>
</evidence>
<dbReference type="GO" id="GO:0009639">
    <property type="term" value="P:response to red or far red light"/>
    <property type="evidence" value="ECO:0007669"/>
    <property type="project" value="InterPro"/>
</dbReference>
<reference evidence="2 3" key="1">
    <citation type="submission" date="2018-04" db="EMBL/GenBank/DDBJ databases">
        <authorList>
            <person name="Vogel A."/>
        </authorList>
    </citation>
    <scope>NUCLEOTIDE SEQUENCE [LARGE SCALE GENOMIC DNA]</scope>
</reference>
<dbReference type="Proteomes" id="UP000595140">
    <property type="component" value="Unassembled WGS sequence"/>
</dbReference>
<keyword evidence="3" id="KW-1185">Reference proteome</keyword>
<gene>
    <name evidence="2" type="ORF">CCAM_LOCUS31153</name>
</gene>
<dbReference type="OrthoDB" id="1930763at2759"/>
<dbReference type="InterPro" id="IPR037766">
    <property type="entry name" value="FHY1"/>
</dbReference>
<dbReference type="AlphaFoldDB" id="A0A484MLL3"/>
<evidence type="ECO:0000256" key="1">
    <source>
        <dbReference type="SAM" id="MobiDB-lite"/>
    </source>
</evidence>
<dbReference type="PANTHER" id="PTHR37723:SF1">
    <property type="entry name" value="PROTEIN FAR-RED-ELONGATED HYPOCOTYL 1-LIKE"/>
    <property type="match status" value="1"/>
</dbReference>
<evidence type="ECO:0000313" key="2">
    <source>
        <dbReference type="EMBL" id="VFQ89377.1"/>
    </source>
</evidence>
<dbReference type="PANTHER" id="PTHR37723">
    <property type="entry name" value="PROTEIN FAR-RED ELONGATED HYPOCOTYL 1"/>
    <property type="match status" value="1"/>
</dbReference>
<dbReference type="GO" id="GO:0061608">
    <property type="term" value="F:nuclear import signal receptor activity"/>
    <property type="evidence" value="ECO:0007669"/>
    <property type="project" value="TreeGrafter"/>
</dbReference>
<dbReference type="GO" id="GO:0051457">
    <property type="term" value="P:maintenance of protein location in nucleus"/>
    <property type="evidence" value="ECO:0007669"/>
    <property type="project" value="TreeGrafter"/>
</dbReference>
<sequence length="233" mass="26456">MDRMEMIHSPTHDHRSGSSKHHMTAVLLQTSLTNLNKKRKLEAQQFGLPLPKHLCACQTFLRKYSSLLEDIPESEHETTESGEDSNTITEDFDSAMSIETKPSSSNCPSTSEASLDSGWSRDALYSLESRCVTKPDLYAGNECAFLEQDFGWQFGDHHHHHVDCICAECEKEKMGRPTEQELEDMLYSNGVIPNSFVLSSGRWKVGQQESEEGKKKLTIDKEFEQYFGTLMLQ</sequence>
<feature type="region of interest" description="Disordered" evidence="1">
    <location>
        <begin position="1"/>
        <end position="21"/>
    </location>
</feature>
<accession>A0A484MLL3</accession>